<evidence type="ECO:0000256" key="3">
    <source>
        <dbReference type="ARBA" id="ARBA00022468"/>
    </source>
</evidence>
<dbReference type="GO" id="GO:0005789">
    <property type="term" value="C:endoplasmic reticulum membrane"/>
    <property type="evidence" value="ECO:0007669"/>
    <property type="project" value="TreeGrafter"/>
</dbReference>
<dbReference type="eggNOG" id="KOG2595">
    <property type="taxonomic scope" value="Eukaryota"/>
</dbReference>
<comment type="similarity">
    <text evidence="1">Belongs to the OCA5 family.</text>
</comment>
<reference evidence="8 9" key="1">
    <citation type="journal article" date="2009" name="Genome Res.">
        <title>Comparative genomics of the fungal pathogens Candida dubliniensis and Candida albicans.</title>
        <authorList>
            <person name="Jackson A.P."/>
            <person name="Gamble J.A."/>
            <person name="Yeomans T."/>
            <person name="Moran G.P."/>
            <person name="Saunders D."/>
            <person name="Harris D."/>
            <person name="Aslett M."/>
            <person name="Barrell J.F."/>
            <person name="Butler G."/>
            <person name="Citiulo F."/>
            <person name="Coleman D.C."/>
            <person name="de Groot P.W.J."/>
            <person name="Goodwin T.J."/>
            <person name="Quail M.A."/>
            <person name="McQuillan J."/>
            <person name="Munro C.A."/>
            <person name="Pain A."/>
            <person name="Poulter R.T."/>
            <person name="Rajandream M.A."/>
            <person name="Renauld H."/>
            <person name="Spiering M.J."/>
            <person name="Tivey A."/>
            <person name="Gow N.A.R."/>
            <person name="Barrell B."/>
            <person name="Sullivan D.J."/>
            <person name="Berriman M."/>
        </authorList>
    </citation>
    <scope>NUCLEOTIDE SEQUENCE [LARGE SCALE GENOMIC DNA]</scope>
    <source>
        <strain evidence="9">CD36 / ATCC MYA-646 / CBS 7987 / NCPF 3949 / NRRL Y-17841</strain>
    </source>
</reference>
<feature type="coiled-coil region" evidence="4">
    <location>
        <begin position="480"/>
        <end position="546"/>
    </location>
</feature>
<feature type="domain" description="Rab-GAP TBC" evidence="6">
    <location>
        <begin position="74"/>
        <end position="350"/>
    </location>
</feature>
<dbReference type="SUPFAM" id="SSF47923">
    <property type="entry name" value="Ypt/Rab-GAP domain of gyp1p"/>
    <property type="match status" value="1"/>
</dbReference>
<sequence>MSVITSEISYQPSSSMDIDFLGESLYRSNEDNLPLNDHIKNLKVKTIYNTITKTNDKQEVLKLLTDLARSTDGLINNELRCKIWPILLGIDDNSNIHNKDVTIKNDNHLPPSILSNNKFSTDLFLQDLQCVELPPHKDEDQVKLDIQRSITILNHIQSLSYSGSSSYTTILTTNEIDHLKGKLSNLIIKLLRKYPSLNYYQGFHDIASIILLVCYIPNDKSDDYNININGSKHNDGSNNTYEDGNDYQIDEELAFKMLEKLAIYHLRDYLITDINLSINHLRLIPTILQIVDNQLFELIKQTSNSFIQSQGLNYDYKFYQALSSILTIYSHDLINLSQILTLWDFSLSYNSVLINMYIYVATLITFKSKIWQTLNIPQEENDDISIDFSNIDPDIVHSTISSSNLFDGLTDSQLVTILNKSKELLEMFPIDELTNNETTWNKWFQQYNVDSVLCNTSKLVDNGNDNSKLEKFNQYRYLISQDQNEKLEEYVDELSNLIAKQDNQILKQVKDEQIEEEKIFQELLAKQQQQQQQQEEEEELSQSIQSIQYDEDDGNSLSSSSGNSLSSSLTLANSITSSSIHRIKSTLLFRKFFHNNDVEESQEINDTTITTTTNNNNNNNNNSNDDDDADERVIRNKNWILSLLNNNNNNNNNNNIYKISITIGFIGFILHFFLIKPNNNSNFLITMIINPIKQLLQYEPLFTLSTIGTTFINDLEESFNSITNGGITTNNIGNFFGNIGIGNIRNTIYGFN</sequence>
<dbReference type="VEuPathDB" id="FungiDB:CD36_52670"/>
<dbReference type="InterPro" id="IPR045913">
    <property type="entry name" value="TBC20/Gyp8-like"/>
</dbReference>
<feature type="compositionally biased region" description="Low complexity" evidence="5">
    <location>
        <begin position="609"/>
        <end position="623"/>
    </location>
</feature>
<accession>B9WHK7</accession>
<evidence type="ECO:0000313" key="9">
    <source>
        <dbReference type="Proteomes" id="UP000002605"/>
    </source>
</evidence>
<evidence type="ECO:0000256" key="1">
    <source>
        <dbReference type="ARBA" id="ARBA00005521"/>
    </source>
</evidence>
<evidence type="ECO:0000313" key="8">
    <source>
        <dbReference type="EMBL" id="CAX41649.1"/>
    </source>
</evidence>
<dbReference type="SMART" id="SM00164">
    <property type="entry name" value="TBC"/>
    <property type="match status" value="1"/>
</dbReference>
<organism evidence="8 9">
    <name type="scientific">Candida dubliniensis (strain CD36 / ATCC MYA-646 / CBS 7987 / NCPF 3949 / NRRL Y-17841)</name>
    <name type="common">Yeast</name>
    <dbReference type="NCBI Taxonomy" id="573826"/>
    <lineage>
        <taxon>Eukaryota</taxon>
        <taxon>Fungi</taxon>
        <taxon>Dikarya</taxon>
        <taxon>Ascomycota</taxon>
        <taxon>Saccharomycotina</taxon>
        <taxon>Pichiomycetes</taxon>
        <taxon>Debaryomycetaceae</taxon>
        <taxon>Candida/Lodderomyces clade</taxon>
        <taxon>Candida</taxon>
    </lineage>
</organism>
<dbReference type="InterPro" id="IPR000195">
    <property type="entry name" value="Rab-GAP-TBC_dom"/>
</dbReference>
<dbReference type="Gene3D" id="1.10.472.80">
    <property type="entry name" value="Ypt/Rab-GAP domain of gyp1p, domain 3"/>
    <property type="match status" value="1"/>
</dbReference>
<dbReference type="PANTHER" id="PTHR20913:SF7">
    <property type="entry name" value="RE60063P"/>
    <property type="match status" value="1"/>
</dbReference>
<dbReference type="Proteomes" id="UP000002605">
    <property type="component" value="Chromosome 5"/>
</dbReference>
<dbReference type="PANTHER" id="PTHR20913">
    <property type="entry name" value="TBC1 DOMAIN FAMILY MEMBER 20/GTPASE"/>
    <property type="match status" value="1"/>
</dbReference>
<evidence type="ECO:0000313" key="7">
    <source>
        <dbReference type="CGD" id="CAL0000162835"/>
    </source>
</evidence>
<name>B9WHK7_CANDC</name>
<keyword evidence="9" id="KW-1185">Reference proteome</keyword>
<dbReference type="GO" id="GO:0006888">
    <property type="term" value="P:endoplasmic reticulum to Golgi vesicle-mediated transport"/>
    <property type="evidence" value="ECO:0007669"/>
    <property type="project" value="TreeGrafter"/>
</dbReference>
<protein>
    <recommendedName>
        <fullName evidence="2">Oxidant-induced cell-cycle arrest protein 5</fullName>
    </recommendedName>
</protein>
<dbReference type="OrthoDB" id="206700at2759"/>
<evidence type="ECO:0000256" key="5">
    <source>
        <dbReference type="SAM" id="MobiDB-lite"/>
    </source>
</evidence>
<dbReference type="PROSITE" id="PS50086">
    <property type="entry name" value="TBC_RABGAP"/>
    <property type="match status" value="1"/>
</dbReference>
<dbReference type="AlphaFoldDB" id="B9WHK7"/>
<proteinExistence type="inferred from homology"/>
<dbReference type="EMBL" id="FM992692">
    <property type="protein sequence ID" value="CAX41649.1"/>
    <property type="molecule type" value="Genomic_DNA"/>
</dbReference>
<dbReference type="HOGENOM" id="CLU_412174_0_0_1"/>
<feature type="region of interest" description="Disordered" evidence="5">
    <location>
        <begin position="609"/>
        <end position="630"/>
    </location>
</feature>
<dbReference type="RefSeq" id="XP_002420570.1">
    <property type="nucleotide sequence ID" value="XM_002420525.1"/>
</dbReference>
<dbReference type="GO" id="GO:0005096">
    <property type="term" value="F:GTPase activator activity"/>
    <property type="evidence" value="ECO:0007669"/>
    <property type="project" value="UniProtKB-KW"/>
</dbReference>
<dbReference type="InterPro" id="IPR035969">
    <property type="entry name" value="Rab-GAP_TBC_sf"/>
</dbReference>
<evidence type="ECO:0000259" key="6">
    <source>
        <dbReference type="PROSITE" id="PS50086"/>
    </source>
</evidence>
<keyword evidence="4" id="KW-0175">Coiled coil</keyword>
<dbReference type="GeneID" id="8048446"/>
<evidence type="ECO:0000256" key="4">
    <source>
        <dbReference type="SAM" id="Coils"/>
    </source>
</evidence>
<gene>
    <name evidence="7" type="ordered locus">Cd36_52670</name>
    <name evidence="8" type="ORF">CD36_52670</name>
</gene>
<dbReference type="Gene3D" id="1.10.8.1310">
    <property type="match status" value="1"/>
</dbReference>
<dbReference type="KEGG" id="cdu:CD36_52670"/>
<evidence type="ECO:0000256" key="2">
    <source>
        <dbReference type="ARBA" id="ARBA00019144"/>
    </source>
</evidence>
<keyword evidence="3" id="KW-0343">GTPase activation</keyword>
<dbReference type="CGD" id="CAL0000162835">
    <property type="gene designation" value="Cd36_52670"/>
</dbReference>